<reference evidence="1" key="1">
    <citation type="submission" date="2018-05" db="EMBL/GenBank/DDBJ databases">
        <authorList>
            <person name="Lanie J.A."/>
            <person name="Ng W.-L."/>
            <person name="Kazmierczak K.M."/>
            <person name="Andrzejewski T.M."/>
            <person name="Davidsen T.M."/>
            <person name="Wayne K.J."/>
            <person name="Tettelin H."/>
            <person name="Glass J.I."/>
            <person name="Rusch D."/>
            <person name="Podicherti R."/>
            <person name="Tsui H.-C.T."/>
            <person name="Winkler M.E."/>
        </authorList>
    </citation>
    <scope>NUCLEOTIDE SEQUENCE</scope>
</reference>
<dbReference type="AlphaFoldDB" id="A0A382Y896"/>
<gene>
    <name evidence="1" type="ORF">METZ01_LOCUS432298</name>
</gene>
<protein>
    <submittedName>
        <fullName evidence="1">Uncharacterized protein</fullName>
    </submittedName>
</protein>
<evidence type="ECO:0000313" key="1">
    <source>
        <dbReference type="EMBL" id="SVD79444.1"/>
    </source>
</evidence>
<organism evidence="1">
    <name type="scientific">marine metagenome</name>
    <dbReference type="NCBI Taxonomy" id="408172"/>
    <lineage>
        <taxon>unclassified sequences</taxon>
        <taxon>metagenomes</taxon>
        <taxon>ecological metagenomes</taxon>
    </lineage>
</organism>
<dbReference type="EMBL" id="UINC01173707">
    <property type="protein sequence ID" value="SVD79444.1"/>
    <property type="molecule type" value="Genomic_DNA"/>
</dbReference>
<accession>A0A382Y896</accession>
<proteinExistence type="predicted"/>
<name>A0A382Y896_9ZZZZ</name>
<sequence length="35" mass="4177">PGRRSFGSLISGVCWWRRVRFAYLDIPRCDCWFVA</sequence>
<feature type="non-terminal residue" evidence="1">
    <location>
        <position position="35"/>
    </location>
</feature>
<feature type="non-terminal residue" evidence="1">
    <location>
        <position position="1"/>
    </location>
</feature>